<keyword evidence="19" id="KW-1185">Reference proteome</keyword>
<accession>A0A7W4LN37</accession>
<evidence type="ECO:0000256" key="14">
    <source>
        <dbReference type="ARBA" id="ARBA00031542"/>
    </source>
</evidence>
<evidence type="ECO:0000256" key="1">
    <source>
        <dbReference type="ARBA" id="ARBA00003280"/>
    </source>
</evidence>
<dbReference type="HAMAP" id="MF_00790">
    <property type="entry name" value="Lipase_chap"/>
    <property type="match status" value="1"/>
</dbReference>
<keyword evidence="8 16" id="KW-0442">Lipid degradation</keyword>
<dbReference type="GO" id="GO:0051082">
    <property type="term" value="F:unfolded protein binding"/>
    <property type="evidence" value="ECO:0007669"/>
    <property type="project" value="UniProtKB-UniRule"/>
</dbReference>
<dbReference type="AlphaFoldDB" id="A0A7W4LN37"/>
<comment type="similarity">
    <text evidence="3 16">Belongs to the lipase chaperone family.</text>
</comment>
<evidence type="ECO:0000256" key="15">
    <source>
        <dbReference type="ARBA" id="ARBA00033028"/>
    </source>
</evidence>
<dbReference type="InterPro" id="IPR004961">
    <property type="entry name" value="Lipase_chaperone"/>
</dbReference>
<evidence type="ECO:0000256" key="6">
    <source>
        <dbReference type="ARBA" id="ARBA00022519"/>
    </source>
</evidence>
<gene>
    <name evidence="16" type="primary">lifO</name>
    <name evidence="18" type="ORF">H3H51_13745</name>
</gene>
<dbReference type="EMBL" id="JACJUD010000004">
    <property type="protein sequence ID" value="MBB2496087.1"/>
    <property type="molecule type" value="Genomic_DNA"/>
</dbReference>
<keyword evidence="12 16" id="KW-0143">Chaperone</keyword>
<dbReference type="Proteomes" id="UP000542720">
    <property type="component" value="Unassembled WGS sequence"/>
</dbReference>
<dbReference type="GO" id="GO:0006457">
    <property type="term" value="P:protein folding"/>
    <property type="evidence" value="ECO:0007669"/>
    <property type="project" value="UniProtKB-UniRule"/>
</dbReference>
<keyword evidence="10 16" id="KW-0443">Lipid metabolism</keyword>
<comment type="caution">
    <text evidence="18">The sequence shown here is derived from an EMBL/GenBank/DDBJ whole genome shotgun (WGS) entry which is preliminary data.</text>
</comment>
<comment type="subcellular location">
    <subcellularLocation>
        <location evidence="2">Cell inner membrane</location>
        <topology evidence="2">Single-pass membrane protein</topology>
        <orientation evidence="2">Periplasmic side</orientation>
    </subcellularLocation>
</comment>
<evidence type="ECO:0000256" key="7">
    <source>
        <dbReference type="ARBA" id="ARBA00022692"/>
    </source>
</evidence>
<evidence type="ECO:0000256" key="8">
    <source>
        <dbReference type="ARBA" id="ARBA00022963"/>
    </source>
</evidence>
<evidence type="ECO:0000256" key="11">
    <source>
        <dbReference type="ARBA" id="ARBA00023136"/>
    </source>
</evidence>
<protein>
    <recommendedName>
        <fullName evidence="4 16">Lipase chaperone</fullName>
    </recommendedName>
    <alternativeName>
        <fullName evidence="16">Lipase activator protein</fullName>
    </alternativeName>
    <alternativeName>
        <fullName evidence="15 16">Lipase foldase</fullName>
    </alternativeName>
    <alternativeName>
        <fullName evidence="13 16">Lipase helper protein</fullName>
    </alternativeName>
    <alternativeName>
        <fullName evidence="14 16">Lipase modulator</fullName>
    </alternativeName>
</protein>
<evidence type="ECO:0000256" key="9">
    <source>
        <dbReference type="ARBA" id="ARBA00022989"/>
    </source>
</evidence>
<evidence type="ECO:0000256" key="2">
    <source>
        <dbReference type="ARBA" id="ARBA00004383"/>
    </source>
</evidence>
<comment type="function">
    <text evidence="1 16">May be involved in the folding of the extracellular lipase during its passage through the periplasm.</text>
</comment>
<dbReference type="GO" id="GO:0016042">
    <property type="term" value="P:lipid catabolic process"/>
    <property type="evidence" value="ECO:0007669"/>
    <property type="project" value="UniProtKB-UniRule"/>
</dbReference>
<name>A0A7W4LN37_9GAMM</name>
<evidence type="ECO:0000256" key="17">
    <source>
        <dbReference type="SAM" id="MobiDB-lite"/>
    </source>
</evidence>
<dbReference type="GO" id="GO:0005886">
    <property type="term" value="C:plasma membrane"/>
    <property type="evidence" value="ECO:0007669"/>
    <property type="project" value="UniProtKB-SubCell"/>
</dbReference>
<keyword evidence="5 16" id="KW-1003">Cell membrane</keyword>
<feature type="region of interest" description="Disordered" evidence="17">
    <location>
        <begin position="293"/>
        <end position="317"/>
    </location>
</feature>
<dbReference type="SUPFAM" id="SSF158855">
    <property type="entry name" value="Lipase chaperone-like"/>
    <property type="match status" value="1"/>
</dbReference>
<dbReference type="NCBIfam" id="NF002334">
    <property type="entry name" value="PRK01294.1-2"/>
    <property type="match status" value="1"/>
</dbReference>
<evidence type="ECO:0000313" key="19">
    <source>
        <dbReference type="Proteomes" id="UP000542720"/>
    </source>
</evidence>
<keyword evidence="9 16" id="KW-1133">Transmembrane helix</keyword>
<evidence type="ECO:0000256" key="3">
    <source>
        <dbReference type="ARBA" id="ARBA00010358"/>
    </source>
</evidence>
<organism evidence="18 19">
    <name type="scientific">Aquipseudomonas ullengensis</name>
    <dbReference type="NCBI Taxonomy" id="2759166"/>
    <lineage>
        <taxon>Bacteria</taxon>
        <taxon>Pseudomonadati</taxon>
        <taxon>Pseudomonadota</taxon>
        <taxon>Gammaproteobacteria</taxon>
        <taxon>Pseudomonadales</taxon>
        <taxon>Pseudomonadaceae</taxon>
        <taxon>Aquipseudomonas</taxon>
    </lineage>
</organism>
<evidence type="ECO:0000256" key="12">
    <source>
        <dbReference type="ARBA" id="ARBA00023186"/>
    </source>
</evidence>
<sequence length="342" mass="38013">MPLLIGASAALTLYFNPIDATAPGSPAPQADATQPMTAPNVVADSPPATHPLPPLAAELQPLPPSFAGTQVDGSFSVDQNGNLLITRDIRRIFDYFLSALGEEPLETSVKRLQGYIRSQLQGPAQEQALNLLAQYLDYKRQLIELEKGLPQLSSVDAMRQREQAVHNLRASLFNQDVHQAFFAEEEDYNQFTLQRLAIRQDQNLSDQQKAEALDQLRASLPESLQDAVVPQMQTELHQQTAALQAQGASPAQIQQLRLQLVGAEATVRLEALDKQRQQWQQRLSDYRQEKARIESNEGLSDGDKQAAIDTLTSDRFDERERLRLEAAEQLADARAKEKTSAQ</sequence>
<evidence type="ECO:0000256" key="16">
    <source>
        <dbReference type="HAMAP-Rule" id="MF_00790"/>
    </source>
</evidence>
<keyword evidence="6 16" id="KW-0997">Cell inner membrane</keyword>
<proteinExistence type="inferred from homology"/>
<keyword evidence="11 16" id="KW-0472">Membrane</keyword>
<reference evidence="18 19" key="1">
    <citation type="submission" date="2020-08" db="EMBL/GenBank/DDBJ databases">
        <authorList>
            <person name="Kim C.M."/>
        </authorList>
    </citation>
    <scope>NUCLEOTIDE SEQUENCE [LARGE SCALE GENOMIC DNA]</scope>
    <source>
        <strain evidence="18 19">UL070</strain>
    </source>
</reference>
<evidence type="ECO:0000256" key="13">
    <source>
        <dbReference type="ARBA" id="ARBA00030948"/>
    </source>
</evidence>
<evidence type="ECO:0000256" key="10">
    <source>
        <dbReference type="ARBA" id="ARBA00023098"/>
    </source>
</evidence>
<evidence type="ECO:0000256" key="4">
    <source>
        <dbReference type="ARBA" id="ARBA00019692"/>
    </source>
</evidence>
<keyword evidence="7 16" id="KW-0812">Transmembrane</keyword>
<evidence type="ECO:0000256" key="5">
    <source>
        <dbReference type="ARBA" id="ARBA00022475"/>
    </source>
</evidence>
<evidence type="ECO:0000313" key="18">
    <source>
        <dbReference type="EMBL" id="MBB2496087.1"/>
    </source>
</evidence>
<feature type="region of interest" description="Disordered" evidence="17">
    <location>
        <begin position="24"/>
        <end position="49"/>
    </location>
</feature>
<dbReference type="Pfam" id="PF03280">
    <property type="entry name" value="Lipase_chap"/>
    <property type="match status" value="1"/>
</dbReference>